<dbReference type="InterPro" id="IPR000620">
    <property type="entry name" value="EamA_dom"/>
</dbReference>
<dbReference type="EMBL" id="JYFE01000081">
    <property type="protein sequence ID" value="KIT14236.1"/>
    <property type="molecule type" value="Genomic_DNA"/>
</dbReference>
<proteinExistence type="inferred from homology"/>
<dbReference type="PANTHER" id="PTHR22911">
    <property type="entry name" value="ACYL-MALONYL CONDENSING ENZYME-RELATED"/>
    <property type="match status" value="1"/>
</dbReference>
<evidence type="ECO:0000256" key="6">
    <source>
        <dbReference type="SAM" id="Phobius"/>
    </source>
</evidence>
<feature type="transmembrane region" description="Helical" evidence="6">
    <location>
        <begin position="181"/>
        <end position="201"/>
    </location>
</feature>
<dbReference type="Pfam" id="PF00892">
    <property type="entry name" value="EamA"/>
    <property type="match status" value="2"/>
</dbReference>
<comment type="similarity">
    <text evidence="2">Belongs to the drug/metabolite transporter (DMT) superfamily. 10 TMS drug/metabolite exporter (DME) (TC 2.A.7.3) family.</text>
</comment>
<feature type="domain" description="EamA" evidence="7">
    <location>
        <begin position="146"/>
        <end position="272"/>
    </location>
</feature>
<comment type="caution">
    <text evidence="8">The sequence shown here is derived from an EMBL/GenBank/DDBJ whole genome shotgun (WGS) entry which is preliminary data.</text>
</comment>
<organism evidence="8 9">
    <name type="scientific">Jannaschia aquimarina</name>
    <dbReference type="NCBI Taxonomy" id="935700"/>
    <lineage>
        <taxon>Bacteria</taxon>
        <taxon>Pseudomonadati</taxon>
        <taxon>Pseudomonadota</taxon>
        <taxon>Alphaproteobacteria</taxon>
        <taxon>Rhodobacterales</taxon>
        <taxon>Roseobacteraceae</taxon>
        <taxon>Jannaschia</taxon>
    </lineage>
</organism>
<feature type="transmembrane region" description="Helical" evidence="6">
    <location>
        <begin position="207"/>
        <end position="227"/>
    </location>
</feature>
<comment type="subcellular location">
    <subcellularLocation>
        <location evidence="1">Membrane</location>
        <topology evidence="1">Multi-pass membrane protein</topology>
    </subcellularLocation>
</comment>
<feature type="transmembrane region" description="Helical" evidence="6">
    <location>
        <begin position="260"/>
        <end position="279"/>
    </location>
</feature>
<dbReference type="Proteomes" id="UP000032232">
    <property type="component" value="Unassembled WGS sequence"/>
</dbReference>
<evidence type="ECO:0000256" key="5">
    <source>
        <dbReference type="ARBA" id="ARBA00023136"/>
    </source>
</evidence>
<evidence type="ECO:0000313" key="9">
    <source>
        <dbReference type="Proteomes" id="UP000032232"/>
    </source>
</evidence>
<evidence type="ECO:0000256" key="2">
    <source>
        <dbReference type="ARBA" id="ARBA00009853"/>
    </source>
</evidence>
<feature type="transmembrane region" description="Helical" evidence="6">
    <location>
        <begin position="234"/>
        <end position="254"/>
    </location>
</feature>
<dbReference type="GO" id="GO:0016020">
    <property type="term" value="C:membrane"/>
    <property type="evidence" value="ECO:0007669"/>
    <property type="project" value="UniProtKB-SubCell"/>
</dbReference>
<sequence>MDRHTLGSVALMFAAMSLIPMGDAAGKLLTGTYGASPPFVAFARFAVGAAMVAILLRERVMWWLYRDWRIWLRAGLIAGGIGCILAALRTEEMATVFGAFFVGPLFSYGLSAWLLKERISAGQSVLVLVGFCGVLLVVRPGFGVTSGVGFALAAGLLYGAFLTTSRWLATIAPPRQLMMTQTLLGTLMLAPLGLAGTVPAMDATVAGLLLVSGVASASGNLILILAFRRTGATVLAPFVYFQLISATFFGWAVFGNWPDGITLAGLVLLLSAGFGTLAFRR</sequence>
<reference evidence="8 9" key="1">
    <citation type="submission" date="2015-02" db="EMBL/GenBank/DDBJ databases">
        <title>Genome Sequence of Jannaschia aquimarina DSM28248, a member of the Roseobacter clade.</title>
        <authorList>
            <person name="Voget S."/>
            <person name="Daniel R."/>
        </authorList>
    </citation>
    <scope>NUCLEOTIDE SEQUENCE [LARGE SCALE GENOMIC DNA]</scope>
    <source>
        <strain evidence="8 9">GSW-M26</strain>
    </source>
</reference>
<protein>
    <submittedName>
        <fullName evidence="8">EamA-like transporter family protein</fullName>
    </submittedName>
</protein>
<dbReference type="PATRIC" id="fig|935700.4.peg.4153"/>
<keyword evidence="3 6" id="KW-0812">Transmembrane</keyword>
<dbReference type="SUPFAM" id="SSF103481">
    <property type="entry name" value="Multidrug resistance efflux transporter EmrE"/>
    <property type="match status" value="2"/>
</dbReference>
<feature type="transmembrane region" description="Helical" evidence="6">
    <location>
        <begin position="70"/>
        <end position="88"/>
    </location>
</feature>
<feature type="transmembrane region" description="Helical" evidence="6">
    <location>
        <begin position="94"/>
        <end position="115"/>
    </location>
</feature>
<keyword evidence="5 6" id="KW-0472">Membrane</keyword>
<feature type="transmembrane region" description="Helical" evidence="6">
    <location>
        <begin position="40"/>
        <end position="58"/>
    </location>
</feature>
<keyword evidence="4 6" id="KW-1133">Transmembrane helix</keyword>
<name>A0A0D1EBF1_9RHOB</name>
<dbReference type="STRING" id="935700.jaqu_40300"/>
<accession>A0A0D1EBF1</accession>
<dbReference type="AlphaFoldDB" id="A0A0D1EBF1"/>
<evidence type="ECO:0000313" key="8">
    <source>
        <dbReference type="EMBL" id="KIT14236.1"/>
    </source>
</evidence>
<gene>
    <name evidence="8" type="ORF">jaqu_40300</name>
</gene>
<dbReference type="PANTHER" id="PTHR22911:SF6">
    <property type="entry name" value="SOLUTE CARRIER FAMILY 35 MEMBER G1"/>
    <property type="match status" value="1"/>
</dbReference>
<dbReference type="RefSeq" id="WP_043920780.1">
    <property type="nucleotide sequence ID" value="NZ_FZPF01000001.1"/>
</dbReference>
<feature type="transmembrane region" description="Helical" evidence="6">
    <location>
        <begin position="148"/>
        <end position="169"/>
    </location>
</feature>
<keyword evidence="9" id="KW-1185">Reference proteome</keyword>
<dbReference type="InterPro" id="IPR037185">
    <property type="entry name" value="EmrE-like"/>
</dbReference>
<feature type="transmembrane region" description="Helical" evidence="6">
    <location>
        <begin position="124"/>
        <end position="142"/>
    </location>
</feature>
<evidence type="ECO:0000256" key="4">
    <source>
        <dbReference type="ARBA" id="ARBA00022989"/>
    </source>
</evidence>
<evidence type="ECO:0000256" key="1">
    <source>
        <dbReference type="ARBA" id="ARBA00004141"/>
    </source>
</evidence>
<evidence type="ECO:0000259" key="7">
    <source>
        <dbReference type="Pfam" id="PF00892"/>
    </source>
</evidence>
<feature type="domain" description="EamA" evidence="7">
    <location>
        <begin position="34"/>
        <end position="138"/>
    </location>
</feature>
<evidence type="ECO:0000256" key="3">
    <source>
        <dbReference type="ARBA" id="ARBA00022692"/>
    </source>
</evidence>